<proteinExistence type="predicted"/>
<feature type="domain" description="GST N-terminal" evidence="1">
    <location>
        <begin position="7"/>
        <end position="98"/>
    </location>
</feature>
<evidence type="ECO:0000259" key="1">
    <source>
        <dbReference type="PROSITE" id="PS50404"/>
    </source>
</evidence>
<dbReference type="PROSITE" id="PS50404">
    <property type="entry name" value="GST_NTER"/>
    <property type="match status" value="1"/>
</dbReference>
<dbReference type="Proteomes" id="UP000757232">
    <property type="component" value="Unassembled WGS sequence"/>
</dbReference>
<dbReference type="Pfam" id="PF22041">
    <property type="entry name" value="GST_C_7"/>
    <property type="match status" value="1"/>
</dbReference>
<keyword evidence="3" id="KW-1185">Reference proteome</keyword>
<dbReference type="EMBL" id="LNZH02000119">
    <property type="protein sequence ID" value="OCB90723.1"/>
    <property type="molecule type" value="Genomic_DNA"/>
</dbReference>
<dbReference type="InterPro" id="IPR036249">
    <property type="entry name" value="Thioredoxin-like_sf"/>
</dbReference>
<comment type="caution">
    <text evidence="2">The sequence shown here is derived from an EMBL/GenBank/DDBJ whole genome shotgun (WGS) entry which is preliminary data.</text>
</comment>
<gene>
    <name evidence="2" type="ORF">A7U60_g2021</name>
</gene>
<accession>A0A9Q5NAV4</accession>
<organism evidence="2 3">
    <name type="scientific">Sanghuangporus baumii</name>
    <name type="common">Phellinus baumii</name>
    <dbReference type="NCBI Taxonomy" id="108892"/>
    <lineage>
        <taxon>Eukaryota</taxon>
        <taxon>Fungi</taxon>
        <taxon>Dikarya</taxon>
        <taxon>Basidiomycota</taxon>
        <taxon>Agaricomycotina</taxon>
        <taxon>Agaricomycetes</taxon>
        <taxon>Hymenochaetales</taxon>
        <taxon>Hymenochaetaceae</taxon>
        <taxon>Sanghuangporus</taxon>
    </lineage>
</organism>
<reference evidence="2" key="1">
    <citation type="submission" date="2016-06" db="EMBL/GenBank/DDBJ databases">
        <title>Draft Genome sequence of the fungus Inonotus baumii.</title>
        <authorList>
            <person name="Zhu H."/>
            <person name="Lin W."/>
        </authorList>
    </citation>
    <scope>NUCLEOTIDE SEQUENCE</scope>
    <source>
        <strain evidence="2">821</strain>
    </source>
</reference>
<evidence type="ECO:0000313" key="2">
    <source>
        <dbReference type="EMBL" id="OCB90723.1"/>
    </source>
</evidence>
<dbReference type="Gene3D" id="3.40.30.10">
    <property type="entry name" value="Glutaredoxin"/>
    <property type="match status" value="1"/>
</dbReference>
<protein>
    <recommendedName>
        <fullName evidence="1">GST N-terminal domain-containing protein</fullName>
    </recommendedName>
</protein>
<dbReference type="AlphaFoldDB" id="A0A9Q5NAV4"/>
<dbReference type="InterPro" id="IPR004045">
    <property type="entry name" value="Glutathione_S-Trfase_N"/>
</dbReference>
<dbReference type="OrthoDB" id="4951845at2759"/>
<dbReference type="InterPro" id="IPR054416">
    <property type="entry name" value="GST_UstS-like_C"/>
</dbReference>
<dbReference type="Pfam" id="PF13409">
    <property type="entry name" value="GST_N_2"/>
    <property type="match status" value="1"/>
</dbReference>
<dbReference type="SUPFAM" id="SSF52833">
    <property type="entry name" value="Thioredoxin-like"/>
    <property type="match status" value="1"/>
</dbReference>
<evidence type="ECO:0000313" key="3">
    <source>
        <dbReference type="Proteomes" id="UP000757232"/>
    </source>
</evidence>
<dbReference type="SUPFAM" id="SSF47616">
    <property type="entry name" value="GST C-terminal domain-like"/>
    <property type="match status" value="1"/>
</dbReference>
<dbReference type="InterPro" id="IPR036282">
    <property type="entry name" value="Glutathione-S-Trfase_C_sf"/>
</dbReference>
<sequence length="249" mass="27983">MITLYDIPSQLPDKVWSPNTFKSRISLNYKGIPYKTEWVEYPDIESTLKQIGGAPTGKWSDGRDYYSLPAIHDSATGKVIADSAGIAAYLDETYPDKPVLYPPSSKAATAVLDHVVGANFSVPIRPINLPAAHKILNPPSQVYFRTTREKMFGKKLEDFAPPGPARDAVWKTVKEGLDRLAGFYERNGEDKLYYFGDTFSFADTIVIGYLLWTKIVLGADSDEWKKVASWNEGRWEKLIESTKHLQTVN</sequence>
<dbReference type="Gene3D" id="1.20.1050.10">
    <property type="match status" value="1"/>
</dbReference>
<name>A0A9Q5NAV4_SANBA</name>